<name>A0ABS8UAY9_9GAMM</name>
<reference evidence="2" key="1">
    <citation type="submission" date="2021-12" db="EMBL/GenBank/DDBJ databases">
        <authorList>
            <person name="Ulrich A."/>
        </authorList>
    </citation>
    <scope>NUCLEOTIDE SEQUENCE</scope>
    <source>
        <strain evidence="2">A1P009</strain>
    </source>
</reference>
<reference evidence="2" key="2">
    <citation type="journal article" date="2022" name="Syst. Appl. Microbiol.">
        <title>Physiological and genomic characterisation of Luteimonas fraxinea sp. nov., a bacterial species associated with trees tolerant to ash dieback.</title>
        <authorList>
            <person name="Ulrich K."/>
            <person name="Becker R."/>
            <person name="Behrendt U."/>
            <person name="Kube M."/>
            <person name="Schneck V."/>
            <person name="Ulrich A."/>
        </authorList>
    </citation>
    <scope>NUCLEOTIDE SEQUENCE</scope>
    <source>
        <strain evidence="2">A1P009</strain>
    </source>
</reference>
<dbReference type="CDD" id="cd00085">
    <property type="entry name" value="HNHc"/>
    <property type="match status" value="1"/>
</dbReference>
<dbReference type="InterPro" id="IPR002711">
    <property type="entry name" value="HNH"/>
</dbReference>
<dbReference type="Gene3D" id="1.10.30.50">
    <property type="match status" value="1"/>
</dbReference>
<keyword evidence="2" id="KW-0255">Endonuclease</keyword>
<gene>
    <name evidence="2" type="ORF">LTT95_06935</name>
</gene>
<feature type="domain" description="HNH" evidence="1">
    <location>
        <begin position="154"/>
        <end position="189"/>
    </location>
</feature>
<dbReference type="EMBL" id="JAJQKU010000002">
    <property type="protein sequence ID" value="MCD9096675.1"/>
    <property type="molecule type" value="Genomic_DNA"/>
</dbReference>
<keyword evidence="2" id="KW-0378">Hydrolase</keyword>
<evidence type="ECO:0000313" key="3">
    <source>
        <dbReference type="Proteomes" id="UP001430360"/>
    </source>
</evidence>
<dbReference type="GO" id="GO:0004519">
    <property type="term" value="F:endonuclease activity"/>
    <property type="evidence" value="ECO:0007669"/>
    <property type="project" value="UniProtKB-KW"/>
</dbReference>
<keyword evidence="2" id="KW-0540">Nuclease</keyword>
<proteinExistence type="predicted"/>
<dbReference type="Pfam" id="PF01844">
    <property type="entry name" value="HNH"/>
    <property type="match status" value="1"/>
</dbReference>
<organism evidence="2 3">
    <name type="scientific">Luteimonas fraxinea</name>
    <dbReference type="NCBI Taxonomy" id="2901869"/>
    <lineage>
        <taxon>Bacteria</taxon>
        <taxon>Pseudomonadati</taxon>
        <taxon>Pseudomonadota</taxon>
        <taxon>Gammaproteobacteria</taxon>
        <taxon>Lysobacterales</taxon>
        <taxon>Lysobacteraceae</taxon>
        <taxon>Luteimonas</taxon>
    </lineage>
</organism>
<accession>A0ABS8UAY9</accession>
<dbReference type="InterPro" id="IPR003615">
    <property type="entry name" value="HNH_nuc"/>
</dbReference>
<dbReference type="Proteomes" id="UP001430360">
    <property type="component" value="Unassembled WGS sequence"/>
</dbReference>
<sequence length="248" mass="27585">MLQRHPYKPAGLHLLANGLIDCRFTKVDMENSFGISHVLHAFFSQHGHCAGCEGTLLAWEDHEGCKPNPPRLPGIEPLAIEIRLSWEVYQSASELRNAETRKAASFNRQRYSKHAPGMRTLQEVQTVLDLQESRCYYCFGSLRGTGGTVNGPDEPTSCHQDHYVALKHGGGHAIGNIVLACVPCNTRKRDMHGDDYAREAFDVATGADRKGLKRIQNARQEHALRLVVLYEEARSETPSVLGSDGERP</sequence>
<evidence type="ECO:0000259" key="1">
    <source>
        <dbReference type="Pfam" id="PF01844"/>
    </source>
</evidence>
<protein>
    <submittedName>
        <fullName evidence="2">HNH endonuclease</fullName>
    </submittedName>
</protein>
<comment type="caution">
    <text evidence="2">The sequence shown here is derived from an EMBL/GenBank/DDBJ whole genome shotgun (WGS) entry which is preliminary data.</text>
</comment>
<keyword evidence="3" id="KW-1185">Reference proteome</keyword>
<evidence type="ECO:0000313" key="2">
    <source>
        <dbReference type="EMBL" id="MCD9096675.1"/>
    </source>
</evidence>
<dbReference type="RefSeq" id="WP_232135507.1">
    <property type="nucleotide sequence ID" value="NZ_JAJQKU010000002.1"/>
</dbReference>